<sequence length="175" mass="19648">MIKINLDLMMLKKKISSKELAQKIGITPANLSILKTGKAKGIRFATLEKICEVLDCQPGDILEYQREDVTDTKKTVYEQVFELVDSMYNSLVDETDFDPEVIKVLMTAGKYLNEKKMPPQVIAAKTVNGIILANMSNKSKLDQTNSERLNQLLILSRSEGYKWSSVGPTDLGVQF</sequence>
<dbReference type="Pfam" id="PF13443">
    <property type="entry name" value="HTH_26"/>
    <property type="match status" value="1"/>
</dbReference>
<dbReference type="STRING" id="1423788.FC78_GL002679"/>
<reference evidence="2 3" key="1">
    <citation type="journal article" date="2015" name="Genome Announc.">
        <title>Expanding the biotechnology potential of lactobacilli through comparative genomics of 213 strains and associated genera.</title>
        <authorList>
            <person name="Sun Z."/>
            <person name="Harris H.M."/>
            <person name="McCann A."/>
            <person name="Guo C."/>
            <person name="Argimon S."/>
            <person name="Zhang W."/>
            <person name="Yang X."/>
            <person name="Jeffery I.B."/>
            <person name="Cooney J.C."/>
            <person name="Kagawa T.F."/>
            <person name="Liu W."/>
            <person name="Song Y."/>
            <person name="Salvetti E."/>
            <person name="Wrobel A."/>
            <person name="Rasinkangas P."/>
            <person name="Parkhill J."/>
            <person name="Rea M.C."/>
            <person name="O'Sullivan O."/>
            <person name="Ritari J."/>
            <person name="Douillard F.P."/>
            <person name="Paul Ross R."/>
            <person name="Yang R."/>
            <person name="Briner A.E."/>
            <person name="Felis G.E."/>
            <person name="de Vos W.M."/>
            <person name="Barrangou R."/>
            <person name="Klaenhammer T.R."/>
            <person name="Caufield P.W."/>
            <person name="Cui Y."/>
            <person name="Zhang H."/>
            <person name="O'Toole P.W."/>
        </authorList>
    </citation>
    <scope>NUCLEOTIDE SEQUENCE [LARGE SCALE GENOMIC DNA]</scope>
    <source>
        <strain evidence="2 3">DSM 19674</strain>
    </source>
</reference>
<dbReference type="PANTHER" id="PTHR37301">
    <property type="entry name" value="DNA-BINDING PROTEIN-RELATED"/>
    <property type="match status" value="1"/>
</dbReference>
<accession>A0A0R1KGY2</accession>
<dbReference type="PANTHER" id="PTHR37301:SF1">
    <property type="entry name" value="DNA-BINDING PROTEIN"/>
    <property type="match status" value="1"/>
</dbReference>
<dbReference type="Proteomes" id="UP000051515">
    <property type="component" value="Unassembled WGS sequence"/>
</dbReference>
<dbReference type="CDD" id="cd00093">
    <property type="entry name" value="HTH_XRE"/>
    <property type="match status" value="1"/>
</dbReference>
<gene>
    <name evidence="2" type="ORF">FC78_GL002679</name>
</gene>
<dbReference type="PROSITE" id="PS50943">
    <property type="entry name" value="HTH_CROC1"/>
    <property type="match status" value="1"/>
</dbReference>
<name>A0A0R1KGY2_9LACO</name>
<evidence type="ECO:0000259" key="1">
    <source>
        <dbReference type="PROSITE" id="PS50943"/>
    </source>
</evidence>
<dbReference type="InterPro" id="IPR010982">
    <property type="entry name" value="Lambda_DNA-bd_dom_sf"/>
</dbReference>
<protein>
    <recommendedName>
        <fullName evidence="1">HTH cro/C1-type domain-containing protein</fullName>
    </recommendedName>
</protein>
<dbReference type="InterPro" id="IPR001387">
    <property type="entry name" value="Cro/C1-type_HTH"/>
</dbReference>
<dbReference type="EMBL" id="AZDY01000038">
    <property type="protein sequence ID" value="KRK82667.1"/>
    <property type="molecule type" value="Genomic_DNA"/>
</dbReference>
<evidence type="ECO:0000313" key="3">
    <source>
        <dbReference type="Proteomes" id="UP000051515"/>
    </source>
</evidence>
<dbReference type="GO" id="GO:0003677">
    <property type="term" value="F:DNA binding"/>
    <property type="evidence" value="ECO:0007669"/>
    <property type="project" value="InterPro"/>
</dbReference>
<organism evidence="2 3">
    <name type="scientific">Companilactobacillus bobalius DSM 19674</name>
    <dbReference type="NCBI Taxonomy" id="1423788"/>
    <lineage>
        <taxon>Bacteria</taxon>
        <taxon>Bacillati</taxon>
        <taxon>Bacillota</taxon>
        <taxon>Bacilli</taxon>
        <taxon>Lactobacillales</taxon>
        <taxon>Lactobacillaceae</taxon>
        <taxon>Companilactobacillus</taxon>
        <taxon>Companilactobacillus bobalius</taxon>
    </lineage>
</organism>
<dbReference type="Gene3D" id="1.10.260.40">
    <property type="entry name" value="lambda repressor-like DNA-binding domains"/>
    <property type="match status" value="1"/>
</dbReference>
<feature type="domain" description="HTH cro/C1-type" evidence="1">
    <location>
        <begin position="6"/>
        <end position="61"/>
    </location>
</feature>
<dbReference type="OrthoDB" id="2312786at2"/>
<dbReference type="SMART" id="SM00530">
    <property type="entry name" value="HTH_XRE"/>
    <property type="match status" value="1"/>
</dbReference>
<evidence type="ECO:0000313" key="2">
    <source>
        <dbReference type="EMBL" id="KRK82667.1"/>
    </source>
</evidence>
<dbReference type="SUPFAM" id="SSF47413">
    <property type="entry name" value="lambda repressor-like DNA-binding domains"/>
    <property type="match status" value="1"/>
</dbReference>
<dbReference type="PATRIC" id="fig|1423788.3.peg.2750"/>
<keyword evidence="3" id="KW-1185">Reference proteome</keyword>
<comment type="caution">
    <text evidence="2">The sequence shown here is derived from an EMBL/GenBank/DDBJ whole genome shotgun (WGS) entry which is preliminary data.</text>
</comment>
<proteinExistence type="predicted"/>
<dbReference type="AlphaFoldDB" id="A0A0R1KGY2"/>